<keyword evidence="2" id="KW-1185">Reference proteome</keyword>
<evidence type="ECO:0000313" key="2">
    <source>
        <dbReference type="Proteomes" id="UP001551658"/>
    </source>
</evidence>
<comment type="caution">
    <text evidence="1">The sequence shown here is derived from an EMBL/GenBank/DDBJ whole genome shotgun (WGS) entry which is preliminary data.</text>
</comment>
<evidence type="ECO:0008006" key="3">
    <source>
        <dbReference type="Google" id="ProtNLM"/>
    </source>
</evidence>
<name>A0ABV3F608_9NOCA</name>
<gene>
    <name evidence="1" type="ORF">AB0H72_10605</name>
</gene>
<sequence length="96" mass="9925">MSTTTPDGPDFTSGSASEHVMRGVVGFGALIGAVALIPVVGPIGLMLVPVGLIALRGCPMCWTIGLIQTISRGRLQRSCGDDRCTLTVVDREGAAR</sequence>
<protein>
    <recommendedName>
        <fullName evidence="3">DUF2892 family protein</fullName>
    </recommendedName>
</protein>
<organism evidence="1 2">
    <name type="scientific">Nocardia fusca</name>
    <dbReference type="NCBI Taxonomy" id="941183"/>
    <lineage>
        <taxon>Bacteria</taxon>
        <taxon>Bacillati</taxon>
        <taxon>Actinomycetota</taxon>
        <taxon>Actinomycetes</taxon>
        <taxon>Mycobacteriales</taxon>
        <taxon>Nocardiaceae</taxon>
        <taxon>Nocardia</taxon>
    </lineage>
</organism>
<dbReference type="Proteomes" id="UP001551658">
    <property type="component" value="Unassembled WGS sequence"/>
</dbReference>
<dbReference type="EMBL" id="JBFAIH010000004">
    <property type="protein sequence ID" value="MEV0363139.1"/>
    <property type="molecule type" value="Genomic_DNA"/>
</dbReference>
<dbReference type="RefSeq" id="WP_357976801.1">
    <property type="nucleotide sequence ID" value="NZ_JBFAIH010000004.1"/>
</dbReference>
<accession>A0ABV3F608</accession>
<reference evidence="1 2" key="1">
    <citation type="submission" date="2024-06" db="EMBL/GenBank/DDBJ databases">
        <title>The Natural Products Discovery Center: Release of the First 8490 Sequenced Strains for Exploring Actinobacteria Biosynthetic Diversity.</title>
        <authorList>
            <person name="Kalkreuter E."/>
            <person name="Kautsar S.A."/>
            <person name="Yang D."/>
            <person name="Bader C.D."/>
            <person name="Teijaro C.N."/>
            <person name="Fluegel L."/>
            <person name="Davis C.M."/>
            <person name="Simpson J.R."/>
            <person name="Lauterbach L."/>
            <person name="Steele A.D."/>
            <person name="Gui C."/>
            <person name="Meng S."/>
            <person name="Li G."/>
            <person name="Viehrig K."/>
            <person name="Ye F."/>
            <person name="Su P."/>
            <person name="Kiefer A.F."/>
            <person name="Nichols A."/>
            <person name="Cepeda A.J."/>
            <person name="Yan W."/>
            <person name="Fan B."/>
            <person name="Jiang Y."/>
            <person name="Adhikari A."/>
            <person name="Zheng C.-J."/>
            <person name="Schuster L."/>
            <person name="Cowan T.M."/>
            <person name="Smanski M.J."/>
            <person name="Chevrette M.G."/>
            <person name="De Carvalho L.P.S."/>
            <person name="Shen B."/>
        </authorList>
    </citation>
    <scope>NUCLEOTIDE SEQUENCE [LARGE SCALE GENOMIC DNA]</scope>
    <source>
        <strain evidence="1 2">NPDC050671</strain>
    </source>
</reference>
<proteinExistence type="predicted"/>
<evidence type="ECO:0000313" key="1">
    <source>
        <dbReference type="EMBL" id="MEV0363139.1"/>
    </source>
</evidence>